<dbReference type="EMBL" id="VIFY01000233">
    <property type="protein sequence ID" value="TQB68266.1"/>
    <property type="molecule type" value="Genomic_DNA"/>
</dbReference>
<dbReference type="Proteomes" id="UP000319663">
    <property type="component" value="Unassembled WGS sequence"/>
</dbReference>
<comment type="caution">
    <text evidence="1">The sequence shown here is derived from an EMBL/GenBank/DDBJ whole genome shotgun (WGS) entry which is preliminary data.</text>
</comment>
<organism evidence="1 2">
    <name type="scientific">Monascus purpureus</name>
    <name type="common">Red mold</name>
    <name type="synonym">Monascus anka</name>
    <dbReference type="NCBI Taxonomy" id="5098"/>
    <lineage>
        <taxon>Eukaryota</taxon>
        <taxon>Fungi</taxon>
        <taxon>Dikarya</taxon>
        <taxon>Ascomycota</taxon>
        <taxon>Pezizomycotina</taxon>
        <taxon>Eurotiomycetes</taxon>
        <taxon>Eurotiomycetidae</taxon>
        <taxon>Eurotiales</taxon>
        <taxon>Aspergillaceae</taxon>
        <taxon>Monascus</taxon>
    </lineage>
</organism>
<evidence type="ECO:0000313" key="1">
    <source>
        <dbReference type="EMBL" id="TQB68266.1"/>
    </source>
</evidence>
<name>A0A507QIE2_MONPU</name>
<protein>
    <submittedName>
        <fullName evidence="1">Uncharacterized protein</fullName>
    </submittedName>
</protein>
<dbReference type="AlphaFoldDB" id="A0A507QIE2"/>
<accession>A0A507QIE2</accession>
<reference evidence="1 2" key="1">
    <citation type="submission" date="2019-06" db="EMBL/GenBank/DDBJ databases">
        <title>Wine fermentation using esterase from Monascus purpureus.</title>
        <authorList>
            <person name="Geng C."/>
            <person name="Zhang Y."/>
        </authorList>
    </citation>
    <scope>NUCLEOTIDE SEQUENCE [LARGE SCALE GENOMIC DNA]</scope>
    <source>
        <strain evidence="1">HQ1</strain>
    </source>
</reference>
<dbReference type="STRING" id="5098.A0A507QIE2"/>
<proteinExistence type="predicted"/>
<gene>
    <name evidence="1" type="ORF">MPDQ_003732</name>
</gene>
<dbReference type="Pfam" id="PF11951">
    <property type="entry name" value="Fungal_trans_2"/>
    <property type="match status" value="1"/>
</dbReference>
<keyword evidence="2" id="KW-1185">Reference proteome</keyword>
<sequence>MSRNPRTQGSSRASEELDILLHHAEAFRYASLLHLYRFLCRFSTETYQPKMAECVESIMAHVSCIPLNFHCELGLVFPLFMIGIADHRPETTGYVWNRLDNIFNWTKFEHVLRARSLLETLWDTGRTDWEQVLQELGWQISIA</sequence>
<dbReference type="OrthoDB" id="3509362at2759"/>
<dbReference type="InterPro" id="IPR021858">
    <property type="entry name" value="Fun_TF"/>
</dbReference>
<evidence type="ECO:0000313" key="2">
    <source>
        <dbReference type="Proteomes" id="UP000319663"/>
    </source>
</evidence>